<accession>A0A6M3ZCN9</accession>
<dbReference type="RefSeq" id="WP_004399315.1">
    <property type="nucleotide sequence ID" value="NC_000964.3"/>
</dbReference>
<proteinExistence type="predicted"/>
<name>A0A6M3ZCN9_BACSU</name>
<protein>
    <submittedName>
        <fullName evidence="1">Uncharacterized protein</fullName>
    </submittedName>
</protein>
<reference evidence="1" key="1">
    <citation type="submission" date="2020-04" db="EMBL/GenBank/DDBJ databases">
        <title>Phage recombination drives evolution of spore-forming Bacilli.</title>
        <authorList>
            <person name="Dragos A."/>
            <person name="Kovacs A.T."/>
        </authorList>
    </citation>
    <scope>NUCLEOTIDE SEQUENCE</scope>
    <source>
        <strain evidence="1">168</strain>
    </source>
</reference>
<sequence>MGIKAAVFEIKATCYAHEGFNDESPSVQGAALEQLGKDMVDHLLENGVDDVKIKGDYVEELEVEKPIMKYFEVFDPYYALIKAYTKEKAMELYTDTVTDDDDGELSDEMTEVGQVYAAIQHGRAPGEDKELMPFKQVLEEISNDEEMVLLIDGSLL</sequence>
<organism evidence="1">
    <name type="scientific">Bacillus subtilis (strain 168)</name>
    <dbReference type="NCBI Taxonomy" id="224308"/>
    <lineage>
        <taxon>Bacteria</taxon>
        <taxon>Bacillati</taxon>
        <taxon>Bacillota</taxon>
        <taxon>Bacilli</taxon>
        <taxon>Bacillales</taxon>
        <taxon>Bacillaceae</taxon>
        <taxon>Bacillus</taxon>
    </lineage>
</organism>
<gene>
    <name evidence="1" type="ORF">HIR78_12240</name>
</gene>
<dbReference type="AlphaFoldDB" id="A0A6M3ZCN9"/>
<dbReference type="EMBL" id="CP052842">
    <property type="protein sequence ID" value="QJP88741.1"/>
    <property type="molecule type" value="Genomic_DNA"/>
</dbReference>
<dbReference type="OrthoDB" id="2922990at2"/>
<dbReference type="KEGG" id="bsu:BSU20120"/>
<evidence type="ECO:0000313" key="1">
    <source>
        <dbReference type="EMBL" id="QJP88741.1"/>
    </source>
</evidence>